<feature type="compositionally biased region" description="Polar residues" evidence="1">
    <location>
        <begin position="25"/>
        <end position="35"/>
    </location>
</feature>
<feature type="region of interest" description="Disordered" evidence="1">
    <location>
        <begin position="17"/>
        <end position="57"/>
    </location>
</feature>
<feature type="compositionally biased region" description="Low complexity" evidence="1">
    <location>
        <begin position="42"/>
        <end position="56"/>
    </location>
</feature>
<protein>
    <submittedName>
        <fullName evidence="2">Uncharacterized protein</fullName>
    </submittedName>
</protein>
<dbReference type="OrthoDB" id="2020419at2759"/>
<evidence type="ECO:0000256" key="1">
    <source>
        <dbReference type="SAM" id="MobiDB-lite"/>
    </source>
</evidence>
<name>A0A8H8CMA3_PSICU</name>
<feature type="region of interest" description="Disordered" evidence="1">
    <location>
        <begin position="105"/>
        <end position="141"/>
    </location>
</feature>
<comment type="caution">
    <text evidence="2">The sequence shown here is derived from an EMBL/GenBank/DDBJ whole genome shotgun (WGS) entry which is preliminary data.</text>
</comment>
<accession>A0A8H8CMA3</accession>
<proteinExistence type="predicted"/>
<organism evidence="2">
    <name type="scientific">Psilocybe cubensis</name>
    <name type="common">Psychedelic mushroom</name>
    <name type="synonym">Stropharia cubensis</name>
    <dbReference type="NCBI Taxonomy" id="181762"/>
    <lineage>
        <taxon>Eukaryota</taxon>
        <taxon>Fungi</taxon>
        <taxon>Dikarya</taxon>
        <taxon>Basidiomycota</taxon>
        <taxon>Agaricomycotina</taxon>
        <taxon>Agaricomycetes</taxon>
        <taxon>Agaricomycetidae</taxon>
        <taxon>Agaricales</taxon>
        <taxon>Agaricineae</taxon>
        <taxon>Strophariaceae</taxon>
        <taxon>Psilocybe</taxon>
    </lineage>
</organism>
<dbReference type="EMBL" id="JAFIQS010000004">
    <property type="protein sequence ID" value="KAG5169864.1"/>
    <property type="molecule type" value="Genomic_DNA"/>
</dbReference>
<reference evidence="2" key="1">
    <citation type="submission" date="2021-02" db="EMBL/GenBank/DDBJ databases">
        <title>Psilocybe cubensis genome.</title>
        <authorList>
            <person name="Mckernan K.J."/>
            <person name="Crawford S."/>
            <person name="Trippe A."/>
            <person name="Kane L.T."/>
            <person name="Mclaughlin S."/>
        </authorList>
    </citation>
    <scope>NUCLEOTIDE SEQUENCE [LARGE SCALE GENOMIC DNA]</scope>
    <source>
        <strain evidence="2">MGC-MH-2018</strain>
    </source>
</reference>
<evidence type="ECO:0000313" key="2">
    <source>
        <dbReference type="EMBL" id="KAG5169864.1"/>
    </source>
</evidence>
<gene>
    <name evidence="2" type="ORF">JR316_004245</name>
</gene>
<dbReference type="AlphaFoldDB" id="A0A8H8CMA3"/>
<sequence>MHFERTITTFLSRRDDHTRPHILNQDGSQNFQDAKTYQGDFPSTTQQSTPLPTSQPWKYPMIDRTVLDKLDLMHDFFAQDHGPFHDQQKDTLRETRLRWPPVITRIPERPSRPPISIGVGSPNGDGQTRPPQALASDEPAICDSSGHPRPCRFLLPLRIAEQESKARMHITQLAELARRLNRTLVLPNVGKSKIGACFRWPFSVYYEPSSINLDDAWRAGVDAVVDDAHDKGKESYVELESFHAWMESYARNKRRESLKSQLVSIAPTILSSGLRDETIYANTDVAVHAYSTFGAWERDLPGCFSTKFHHLRLETRPIYIYPITAAQPAKKDGRDKFLGDSIVDALSTISSGTSGEPPVLVVNWDMRYPVFAPPPPHATIINKNAYSSLQYSAKMHDLAKQYAPAGPYLAIQWRMETVDVHLLQDCAHALVDVLVRVLHDPSLSENVTTVWFATDYPYPIARRTKAGSRPPMISAKSGTFRDFDILHENAIEILRKAFDKQGELHEWKLTDFAEAIENDSKPQNELLHDTGVLGILDKLVSTNAAIFVSGSSRCSRKRCVSDLTSSLVGVLM</sequence>